<feature type="domain" description="Remorin C-terminal" evidence="3">
    <location>
        <begin position="231"/>
        <end position="337"/>
    </location>
</feature>
<comment type="caution">
    <text evidence="4">The sequence shown here is derived from an EMBL/GenBank/DDBJ whole genome shotgun (WGS) entry which is preliminary data.</text>
</comment>
<dbReference type="PANTHER" id="PTHR31471:SF51">
    <property type="entry name" value="REMORIN FAMILY PROTEIN"/>
    <property type="match status" value="1"/>
</dbReference>
<accession>A0A6A1V645</accession>
<feature type="region of interest" description="Disordered" evidence="2">
    <location>
        <begin position="88"/>
        <end position="233"/>
    </location>
</feature>
<dbReference type="AlphaFoldDB" id="A0A6A1V645"/>
<evidence type="ECO:0000259" key="3">
    <source>
        <dbReference type="Pfam" id="PF03763"/>
    </source>
</evidence>
<feature type="compositionally biased region" description="Polar residues" evidence="2">
    <location>
        <begin position="210"/>
        <end position="226"/>
    </location>
</feature>
<dbReference type="EMBL" id="RXIC02000025">
    <property type="protein sequence ID" value="KAB1208233.1"/>
    <property type="molecule type" value="Genomic_DNA"/>
</dbReference>
<evidence type="ECO:0000313" key="5">
    <source>
        <dbReference type="Proteomes" id="UP000516437"/>
    </source>
</evidence>
<dbReference type="Pfam" id="PF03763">
    <property type="entry name" value="Remorin_C"/>
    <property type="match status" value="1"/>
</dbReference>
<dbReference type="InterPro" id="IPR005516">
    <property type="entry name" value="Remorin_C"/>
</dbReference>
<dbReference type="OrthoDB" id="1879425at2759"/>
<name>A0A6A1V645_9ROSI</name>
<sequence length="342" mass="38703">MDALLRQMRTRYPPVRKEKTQEAGTGSVRFRDQTTPPGRTQSFIENKKSRNWFKRQFSSQMGEDYDSNNGIDHATAVAAAAFAIRTLEEPGSPDQKKSREQPQAYWTSDKSKKEDKTIFAQEPGRSVSKRFSGETSFKIPEGQEGQGRKFPKTASTSGKAPEKPVGRAPSMKKTPTFADRLNSNGSGKPDLPVPITPAMPPKEMQRQRSTKPGSPTTFPTRQNSMRPATEETGADAWEKAELAKIKDRKNFRYEKLTSTINSWEDKKKEKAKQKLHLIESELEGRRTKALEEFSRDMQNIGQIAVGARAQAEERRRNDELKAKEKANRIRTTGKIPKTCFCF</sequence>
<feature type="compositionally biased region" description="Polar residues" evidence="2">
    <location>
        <begin position="33"/>
        <end position="43"/>
    </location>
</feature>
<evidence type="ECO:0000256" key="1">
    <source>
        <dbReference type="ARBA" id="ARBA00005711"/>
    </source>
</evidence>
<organism evidence="4 5">
    <name type="scientific">Morella rubra</name>
    <name type="common">Chinese bayberry</name>
    <dbReference type="NCBI Taxonomy" id="262757"/>
    <lineage>
        <taxon>Eukaryota</taxon>
        <taxon>Viridiplantae</taxon>
        <taxon>Streptophyta</taxon>
        <taxon>Embryophyta</taxon>
        <taxon>Tracheophyta</taxon>
        <taxon>Spermatophyta</taxon>
        <taxon>Magnoliopsida</taxon>
        <taxon>eudicotyledons</taxon>
        <taxon>Gunneridae</taxon>
        <taxon>Pentapetalae</taxon>
        <taxon>rosids</taxon>
        <taxon>fabids</taxon>
        <taxon>Fagales</taxon>
        <taxon>Myricaceae</taxon>
        <taxon>Morella</taxon>
    </lineage>
</organism>
<dbReference type="Proteomes" id="UP000516437">
    <property type="component" value="Chromosome 7"/>
</dbReference>
<reference evidence="4 5" key="1">
    <citation type="journal article" date="2019" name="Plant Biotechnol. J.">
        <title>The red bayberry genome and genetic basis of sex determination.</title>
        <authorList>
            <person name="Jia H.M."/>
            <person name="Jia H.J."/>
            <person name="Cai Q.L."/>
            <person name="Wang Y."/>
            <person name="Zhao H.B."/>
            <person name="Yang W.F."/>
            <person name="Wang G.Y."/>
            <person name="Li Y.H."/>
            <person name="Zhan D.L."/>
            <person name="Shen Y.T."/>
            <person name="Niu Q.F."/>
            <person name="Chang L."/>
            <person name="Qiu J."/>
            <person name="Zhao L."/>
            <person name="Xie H.B."/>
            <person name="Fu W.Y."/>
            <person name="Jin J."/>
            <person name="Li X.W."/>
            <person name="Jiao Y."/>
            <person name="Zhou C.C."/>
            <person name="Tu T."/>
            <person name="Chai C.Y."/>
            <person name="Gao J.L."/>
            <person name="Fan L.J."/>
            <person name="van de Weg E."/>
            <person name="Wang J.Y."/>
            <person name="Gao Z.S."/>
        </authorList>
    </citation>
    <scope>NUCLEOTIDE SEQUENCE [LARGE SCALE GENOMIC DNA]</scope>
    <source>
        <tissue evidence="4">Leaves</tissue>
    </source>
</reference>
<proteinExistence type="inferred from homology"/>
<feature type="region of interest" description="Disordered" evidence="2">
    <location>
        <begin position="1"/>
        <end position="43"/>
    </location>
</feature>
<gene>
    <name evidence="4" type="ORF">CJ030_MR7G007392</name>
</gene>
<evidence type="ECO:0000313" key="4">
    <source>
        <dbReference type="EMBL" id="KAB1208233.1"/>
    </source>
</evidence>
<feature type="compositionally biased region" description="Pro residues" evidence="2">
    <location>
        <begin position="191"/>
        <end position="200"/>
    </location>
</feature>
<protein>
    <recommendedName>
        <fullName evidence="3">Remorin C-terminal domain-containing protein</fullName>
    </recommendedName>
</protein>
<evidence type="ECO:0000256" key="2">
    <source>
        <dbReference type="SAM" id="MobiDB-lite"/>
    </source>
</evidence>
<keyword evidence="5" id="KW-1185">Reference proteome</keyword>
<comment type="similarity">
    <text evidence="1">Belongs to the remorin family.</text>
</comment>
<dbReference type="PANTHER" id="PTHR31471">
    <property type="entry name" value="OS02G0116800 PROTEIN"/>
    <property type="match status" value="1"/>
</dbReference>